<name>A0A183TU76_SCHSO</name>
<evidence type="ECO:0000313" key="3">
    <source>
        <dbReference type="WBParaSite" id="SSLN_0002076801-mRNA-1"/>
    </source>
</evidence>
<gene>
    <name evidence="1" type="ORF">SSLN_LOCUS20024</name>
</gene>
<evidence type="ECO:0000313" key="1">
    <source>
        <dbReference type="EMBL" id="VDM06410.1"/>
    </source>
</evidence>
<proteinExistence type="predicted"/>
<dbReference type="EMBL" id="UYSU01051602">
    <property type="protein sequence ID" value="VDM06410.1"/>
    <property type="molecule type" value="Genomic_DNA"/>
</dbReference>
<dbReference type="OrthoDB" id="6778856at2759"/>
<reference evidence="1 2" key="2">
    <citation type="submission" date="2018-11" db="EMBL/GenBank/DDBJ databases">
        <authorList>
            <consortium name="Pathogen Informatics"/>
        </authorList>
    </citation>
    <scope>NUCLEOTIDE SEQUENCE [LARGE SCALE GENOMIC DNA]</scope>
    <source>
        <strain evidence="1 2">NST_G2</strain>
    </source>
</reference>
<dbReference type="AlphaFoldDB" id="A0A183TU76"/>
<dbReference type="WBParaSite" id="SSLN_0002076801-mRNA-1">
    <property type="protein sequence ID" value="SSLN_0002076801-mRNA-1"/>
    <property type="gene ID" value="SSLN_0002076801"/>
</dbReference>
<keyword evidence="2" id="KW-1185">Reference proteome</keyword>
<organism evidence="3">
    <name type="scientific">Schistocephalus solidus</name>
    <name type="common">Tapeworm</name>
    <dbReference type="NCBI Taxonomy" id="70667"/>
    <lineage>
        <taxon>Eukaryota</taxon>
        <taxon>Metazoa</taxon>
        <taxon>Spiralia</taxon>
        <taxon>Lophotrochozoa</taxon>
        <taxon>Platyhelminthes</taxon>
        <taxon>Cestoda</taxon>
        <taxon>Eucestoda</taxon>
        <taxon>Diphyllobothriidea</taxon>
        <taxon>Diphyllobothriidae</taxon>
        <taxon>Schistocephalus</taxon>
    </lineage>
</organism>
<sequence length="122" mass="14065">MYVMSNFTVCEKTEKVTNGIEAIWWTRKTRGSQSLEGITLYRPPRLDNDADTCLVENMKEIDIRPHVIFMGAFNAPISMKRPAGAVLKVCLQSPLLKKNLKLFSHKIHFFQQQRVEDNKLVV</sequence>
<dbReference type="Proteomes" id="UP000275846">
    <property type="component" value="Unassembled WGS sequence"/>
</dbReference>
<protein>
    <submittedName>
        <fullName evidence="1 3">Uncharacterized protein</fullName>
    </submittedName>
</protein>
<reference evidence="3" key="1">
    <citation type="submission" date="2016-06" db="UniProtKB">
        <authorList>
            <consortium name="WormBaseParasite"/>
        </authorList>
    </citation>
    <scope>IDENTIFICATION</scope>
</reference>
<accession>A0A183TU76</accession>
<evidence type="ECO:0000313" key="2">
    <source>
        <dbReference type="Proteomes" id="UP000275846"/>
    </source>
</evidence>